<keyword evidence="6" id="KW-0131">Cell cycle</keyword>
<evidence type="ECO:0000256" key="4">
    <source>
        <dbReference type="ARBA" id="ARBA00022737"/>
    </source>
</evidence>
<dbReference type="GO" id="GO:0031145">
    <property type="term" value="P:anaphase-promoting complex-dependent catabolic process"/>
    <property type="evidence" value="ECO:0007669"/>
    <property type="project" value="TreeGrafter"/>
</dbReference>
<dbReference type="PROSITE" id="PS50294">
    <property type="entry name" value="WD_REPEATS_REGION"/>
    <property type="match status" value="2"/>
</dbReference>
<dbReference type="InterPro" id="IPR033010">
    <property type="entry name" value="Cdc20/Fizzy"/>
</dbReference>
<dbReference type="Pfam" id="PF24807">
    <property type="entry name" value="WD40_CDC20-Fz"/>
    <property type="match status" value="1"/>
</dbReference>
<evidence type="ECO:0000256" key="2">
    <source>
        <dbReference type="ARBA" id="ARBA00022574"/>
    </source>
</evidence>
<dbReference type="SUPFAM" id="SSF50978">
    <property type="entry name" value="WD40 repeat-like"/>
    <property type="match status" value="1"/>
</dbReference>
<keyword evidence="10" id="KW-1185">Reference proteome</keyword>
<protein>
    <recommendedName>
        <fullName evidence="8">CDC20/Fizzy WD40 domain-containing protein</fullName>
    </recommendedName>
</protein>
<evidence type="ECO:0000256" key="6">
    <source>
        <dbReference type="ARBA" id="ARBA00023306"/>
    </source>
</evidence>
<dbReference type="PROSITE" id="PS50082">
    <property type="entry name" value="WD_REPEATS_2"/>
    <property type="match status" value="2"/>
</dbReference>
<dbReference type="PROSITE" id="PS00678">
    <property type="entry name" value="WD_REPEATS_1"/>
    <property type="match status" value="1"/>
</dbReference>
<dbReference type="GO" id="GO:0051301">
    <property type="term" value="P:cell division"/>
    <property type="evidence" value="ECO:0007669"/>
    <property type="project" value="UniProtKB-KW"/>
</dbReference>
<accession>A0AAV2YE87</accession>
<dbReference type="EMBL" id="DAKRPA010000309">
    <property type="protein sequence ID" value="DAZ93530.1"/>
    <property type="molecule type" value="Genomic_DNA"/>
</dbReference>
<dbReference type="AlphaFoldDB" id="A0AAV2YE87"/>
<sequence>MDGDVTMEGMFGMALPIAKAALPRWHQELLSQDLASASKKRQRLYSRPLRKRLYQSDRFIPARSAMDIDYCNYMVTEGPLQNVENRVANEMDKHVRYKETLAANLLYMNSPAQSKSLLRFGDCENTNPAEPHRQSLRQLGRMHTPVLVPSTCSRHIPSSPTRILDAPELRDDYYLNLVSWGDNNVLAVALDQTVYLYNTETGAIQEIKACASRNDYVTSVAWVSLSGSSSRRLDRLAIGTFNAELQIWDTTTATKVRSLGGHDERIGALAWNGALLSSGSRDTKIVHHDLRAPVHVVSTLVGHHQEICGLAWSPDGKTLASGGNDNCLCLWDAKLMRSGTQSSPRQKLLQHKAAVKALAWCPWERNVLASGGGTADRTIKFWNASNGRLLTSVNTGSQVCGLVWSKTEKELLSSHGFSQNELCLWKYPSMVRIREFTGHTARVLHLAMSPDGSSVVSAAADETLRFWNVFSSAKDVRKSAFSNSFLPSAVIR</sequence>
<dbReference type="InterPro" id="IPR001680">
    <property type="entry name" value="WD40_rpt"/>
</dbReference>
<keyword evidence="4" id="KW-0677">Repeat</keyword>
<dbReference type="SMART" id="SM00320">
    <property type="entry name" value="WD40"/>
    <property type="match status" value="7"/>
</dbReference>
<evidence type="ECO:0000256" key="3">
    <source>
        <dbReference type="ARBA" id="ARBA00022618"/>
    </source>
</evidence>
<evidence type="ECO:0000256" key="7">
    <source>
        <dbReference type="PROSITE-ProRule" id="PRU00221"/>
    </source>
</evidence>
<dbReference type="Proteomes" id="UP001146120">
    <property type="component" value="Unassembled WGS sequence"/>
</dbReference>
<reference evidence="9" key="2">
    <citation type="journal article" date="2023" name="Microbiol Resour">
        <title>Decontamination and Annotation of the Draft Genome Sequence of the Oomycete Lagenidium giganteum ARSEF 373.</title>
        <authorList>
            <person name="Morgan W.R."/>
            <person name="Tartar A."/>
        </authorList>
    </citation>
    <scope>NUCLEOTIDE SEQUENCE</scope>
    <source>
        <strain evidence="9">ARSEF 373</strain>
    </source>
</reference>
<dbReference type="GO" id="GO:1905786">
    <property type="term" value="P:positive regulation of anaphase-promoting complex-dependent catabolic process"/>
    <property type="evidence" value="ECO:0007669"/>
    <property type="project" value="TreeGrafter"/>
</dbReference>
<dbReference type="Gene3D" id="2.130.10.10">
    <property type="entry name" value="YVTN repeat-like/Quinoprotein amine dehydrogenase"/>
    <property type="match status" value="1"/>
</dbReference>
<evidence type="ECO:0000256" key="5">
    <source>
        <dbReference type="ARBA" id="ARBA00022776"/>
    </source>
</evidence>
<reference evidence="9" key="1">
    <citation type="submission" date="2022-11" db="EMBL/GenBank/DDBJ databases">
        <authorList>
            <person name="Morgan W.R."/>
            <person name="Tartar A."/>
        </authorList>
    </citation>
    <scope>NUCLEOTIDE SEQUENCE</scope>
    <source>
        <strain evidence="9">ARSEF 373</strain>
    </source>
</reference>
<dbReference type="PANTHER" id="PTHR19918">
    <property type="entry name" value="CELL DIVISION CYCLE 20 CDC20 FIZZY -RELATED"/>
    <property type="match status" value="1"/>
</dbReference>
<dbReference type="GO" id="GO:1990757">
    <property type="term" value="F:ubiquitin ligase activator activity"/>
    <property type="evidence" value="ECO:0007669"/>
    <property type="project" value="TreeGrafter"/>
</dbReference>
<keyword evidence="3" id="KW-0132">Cell division</keyword>
<name>A0AAV2YE87_9STRA</name>
<evidence type="ECO:0000313" key="9">
    <source>
        <dbReference type="EMBL" id="DAZ93530.1"/>
    </source>
</evidence>
<dbReference type="InterPro" id="IPR019775">
    <property type="entry name" value="WD40_repeat_CS"/>
</dbReference>
<evidence type="ECO:0000256" key="1">
    <source>
        <dbReference type="ARBA" id="ARBA00006445"/>
    </source>
</evidence>
<dbReference type="InterPro" id="IPR036322">
    <property type="entry name" value="WD40_repeat_dom_sf"/>
</dbReference>
<organism evidence="9 10">
    <name type="scientific">Lagenidium giganteum</name>
    <dbReference type="NCBI Taxonomy" id="4803"/>
    <lineage>
        <taxon>Eukaryota</taxon>
        <taxon>Sar</taxon>
        <taxon>Stramenopiles</taxon>
        <taxon>Oomycota</taxon>
        <taxon>Peronosporomycetes</taxon>
        <taxon>Pythiales</taxon>
        <taxon>Pythiaceae</taxon>
    </lineage>
</organism>
<comment type="similarity">
    <text evidence="1">Belongs to the WD repeat CDC20/Fizzy family.</text>
</comment>
<dbReference type="InterPro" id="IPR056150">
    <property type="entry name" value="WD40_CDC20-Fz"/>
</dbReference>
<keyword evidence="2 7" id="KW-0853">WD repeat</keyword>
<dbReference type="CDD" id="cd00200">
    <property type="entry name" value="WD40"/>
    <property type="match status" value="1"/>
</dbReference>
<evidence type="ECO:0000313" key="10">
    <source>
        <dbReference type="Proteomes" id="UP001146120"/>
    </source>
</evidence>
<evidence type="ECO:0000259" key="8">
    <source>
        <dbReference type="Pfam" id="PF24807"/>
    </source>
</evidence>
<feature type="repeat" description="WD" evidence="7">
    <location>
        <begin position="300"/>
        <end position="332"/>
    </location>
</feature>
<dbReference type="InterPro" id="IPR015943">
    <property type="entry name" value="WD40/YVTN_repeat-like_dom_sf"/>
</dbReference>
<gene>
    <name evidence="9" type="ORF">N0F65_000146</name>
</gene>
<dbReference type="PANTHER" id="PTHR19918:SF8">
    <property type="entry name" value="FI02843P"/>
    <property type="match status" value="1"/>
</dbReference>
<dbReference type="GO" id="GO:0010997">
    <property type="term" value="F:anaphase-promoting complex binding"/>
    <property type="evidence" value="ECO:0007669"/>
    <property type="project" value="InterPro"/>
</dbReference>
<comment type="caution">
    <text evidence="9">The sequence shown here is derived from an EMBL/GenBank/DDBJ whole genome shotgun (WGS) entry which is preliminary data.</text>
</comment>
<feature type="domain" description="CDC20/Fizzy WD40" evidence="8">
    <location>
        <begin position="164"/>
        <end position="467"/>
    </location>
</feature>
<dbReference type="GO" id="GO:0005680">
    <property type="term" value="C:anaphase-promoting complex"/>
    <property type="evidence" value="ECO:0007669"/>
    <property type="project" value="TreeGrafter"/>
</dbReference>
<keyword evidence="5" id="KW-0498">Mitosis</keyword>
<proteinExistence type="inferred from homology"/>
<feature type="repeat" description="WD" evidence="7">
    <location>
        <begin position="436"/>
        <end position="469"/>
    </location>
</feature>